<proteinExistence type="predicted"/>
<protein>
    <recommendedName>
        <fullName evidence="4">Secreted protein</fullName>
    </recommendedName>
</protein>
<dbReference type="EMBL" id="KN831967">
    <property type="protein sequence ID" value="KIO05347.1"/>
    <property type="molecule type" value="Genomic_DNA"/>
</dbReference>
<dbReference type="AlphaFoldDB" id="A0A0C3K6Z3"/>
<dbReference type="InParanoid" id="A0A0C3K6Z3"/>
<dbReference type="HOGENOM" id="CLU_2441754_0_0_1"/>
<reference evidence="3" key="2">
    <citation type="submission" date="2015-01" db="EMBL/GenBank/DDBJ databases">
        <title>Evolutionary Origins and Diversification of the Mycorrhizal Mutualists.</title>
        <authorList>
            <consortium name="DOE Joint Genome Institute"/>
            <consortium name="Mycorrhizal Genomics Consortium"/>
            <person name="Kohler A."/>
            <person name="Kuo A."/>
            <person name="Nagy L.G."/>
            <person name="Floudas D."/>
            <person name="Copeland A."/>
            <person name="Barry K.W."/>
            <person name="Cichocki N."/>
            <person name="Veneault-Fourrey C."/>
            <person name="LaButti K."/>
            <person name="Lindquist E.A."/>
            <person name="Lipzen A."/>
            <person name="Lundell T."/>
            <person name="Morin E."/>
            <person name="Murat C."/>
            <person name="Riley R."/>
            <person name="Ohm R."/>
            <person name="Sun H."/>
            <person name="Tunlid A."/>
            <person name="Henrissat B."/>
            <person name="Grigoriev I.V."/>
            <person name="Hibbett D.S."/>
            <person name="Martin F."/>
        </authorList>
    </citation>
    <scope>NUCLEOTIDE SEQUENCE [LARGE SCALE GENOMIC DNA]</scope>
    <source>
        <strain evidence="3">Marx 270</strain>
    </source>
</reference>
<feature type="signal peptide" evidence="1">
    <location>
        <begin position="1"/>
        <end position="26"/>
    </location>
</feature>
<evidence type="ECO:0000256" key="1">
    <source>
        <dbReference type="SAM" id="SignalP"/>
    </source>
</evidence>
<accession>A0A0C3K6Z3</accession>
<evidence type="ECO:0008006" key="4">
    <source>
        <dbReference type="Google" id="ProtNLM"/>
    </source>
</evidence>
<name>A0A0C3K6Z3_PISTI</name>
<keyword evidence="1" id="KW-0732">Signal</keyword>
<sequence>MTYSMAAFWGLAILVSTPQLPVLVRSCYPSQTSAPAIFLRPRRRFPLPGILLVPVPVVHRLGHTRSAFRCLAFFGVKMQIHHVSWQGLSV</sequence>
<evidence type="ECO:0000313" key="3">
    <source>
        <dbReference type="Proteomes" id="UP000054217"/>
    </source>
</evidence>
<dbReference type="Proteomes" id="UP000054217">
    <property type="component" value="Unassembled WGS sequence"/>
</dbReference>
<organism evidence="2 3">
    <name type="scientific">Pisolithus tinctorius Marx 270</name>
    <dbReference type="NCBI Taxonomy" id="870435"/>
    <lineage>
        <taxon>Eukaryota</taxon>
        <taxon>Fungi</taxon>
        <taxon>Dikarya</taxon>
        <taxon>Basidiomycota</taxon>
        <taxon>Agaricomycotina</taxon>
        <taxon>Agaricomycetes</taxon>
        <taxon>Agaricomycetidae</taxon>
        <taxon>Boletales</taxon>
        <taxon>Sclerodermatineae</taxon>
        <taxon>Pisolithaceae</taxon>
        <taxon>Pisolithus</taxon>
    </lineage>
</organism>
<gene>
    <name evidence="2" type="ORF">M404DRAFT_522599</name>
</gene>
<feature type="chain" id="PRO_5002175560" description="Secreted protein" evidence="1">
    <location>
        <begin position="27"/>
        <end position="90"/>
    </location>
</feature>
<keyword evidence="3" id="KW-1185">Reference proteome</keyword>
<evidence type="ECO:0000313" key="2">
    <source>
        <dbReference type="EMBL" id="KIO05347.1"/>
    </source>
</evidence>
<reference evidence="2 3" key="1">
    <citation type="submission" date="2014-04" db="EMBL/GenBank/DDBJ databases">
        <authorList>
            <consortium name="DOE Joint Genome Institute"/>
            <person name="Kuo A."/>
            <person name="Kohler A."/>
            <person name="Costa M.D."/>
            <person name="Nagy L.G."/>
            <person name="Floudas D."/>
            <person name="Copeland A."/>
            <person name="Barry K.W."/>
            <person name="Cichocki N."/>
            <person name="Veneault-Fourrey C."/>
            <person name="LaButti K."/>
            <person name="Lindquist E.A."/>
            <person name="Lipzen A."/>
            <person name="Lundell T."/>
            <person name="Morin E."/>
            <person name="Murat C."/>
            <person name="Sun H."/>
            <person name="Tunlid A."/>
            <person name="Henrissat B."/>
            <person name="Grigoriev I.V."/>
            <person name="Hibbett D.S."/>
            <person name="Martin F."/>
            <person name="Nordberg H.P."/>
            <person name="Cantor M.N."/>
            <person name="Hua S.X."/>
        </authorList>
    </citation>
    <scope>NUCLEOTIDE SEQUENCE [LARGE SCALE GENOMIC DNA]</scope>
    <source>
        <strain evidence="2 3">Marx 270</strain>
    </source>
</reference>